<name>A0A5D3BRQ2_CUCMM</name>
<dbReference type="Proteomes" id="UP000321947">
    <property type="component" value="Unassembled WGS sequence"/>
</dbReference>
<protein>
    <submittedName>
        <fullName evidence="2">Retrotransposon protein</fullName>
    </submittedName>
</protein>
<accession>A0A5D3BRQ2</accession>
<feature type="compositionally biased region" description="Basic and acidic residues" evidence="1">
    <location>
        <begin position="210"/>
        <end position="224"/>
    </location>
</feature>
<sequence length="233" mass="27201">MKLLMNQQGLLMKLVPHQELMKPPHQVVILDDGVEDPLSYKQVMNDVDKDQWVKAMDLEMKSMYFNSVWELVDLPERYDNLVSRAPKHVWTKEKEDTLVECLMELVSTEGWKSDNGMFRPGYLTQLSHPIMKGLLNKPFPYYDELAYMFGCDRAMGRFTETLADESKKLVRYEGFDMPDGNKEFPSTYSQGIHMSQEDVRISQPIMRQTVRSDRADRRGREETSGRVSLKSYI</sequence>
<evidence type="ECO:0000313" key="3">
    <source>
        <dbReference type="Proteomes" id="UP000321947"/>
    </source>
</evidence>
<dbReference type="EMBL" id="SSTD01015597">
    <property type="protein sequence ID" value="TYK02411.1"/>
    <property type="molecule type" value="Genomic_DNA"/>
</dbReference>
<gene>
    <name evidence="2" type="ORF">E5676_scaffold1738G00050</name>
</gene>
<evidence type="ECO:0000313" key="2">
    <source>
        <dbReference type="EMBL" id="TYK02411.1"/>
    </source>
</evidence>
<proteinExistence type="predicted"/>
<reference evidence="2 3" key="1">
    <citation type="submission" date="2019-08" db="EMBL/GenBank/DDBJ databases">
        <title>Draft genome sequences of two oriental melons (Cucumis melo L. var makuwa).</title>
        <authorList>
            <person name="Kwon S.-Y."/>
        </authorList>
    </citation>
    <scope>NUCLEOTIDE SEQUENCE [LARGE SCALE GENOMIC DNA]</scope>
    <source>
        <strain evidence="3">cv. Chang Bougi</strain>
        <tissue evidence="2">Leaf</tissue>
    </source>
</reference>
<evidence type="ECO:0000256" key="1">
    <source>
        <dbReference type="SAM" id="MobiDB-lite"/>
    </source>
</evidence>
<organism evidence="2 3">
    <name type="scientific">Cucumis melo var. makuwa</name>
    <name type="common">Oriental melon</name>
    <dbReference type="NCBI Taxonomy" id="1194695"/>
    <lineage>
        <taxon>Eukaryota</taxon>
        <taxon>Viridiplantae</taxon>
        <taxon>Streptophyta</taxon>
        <taxon>Embryophyta</taxon>
        <taxon>Tracheophyta</taxon>
        <taxon>Spermatophyta</taxon>
        <taxon>Magnoliopsida</taxon>
        <taxon>eudicotyledons</taxon>
        <taxon>Gunneridae</taxon>
        <taxon>Pentapetalae</taxon>
        <taxon>rosids</taxon>
        <taxon>fabids</taxon>
        <taxon>Cucurbitales</taxon>
        <taxon>Cucurbitaceae</taxon>
        <taxon>Benincaseae</taxon>
        <taxon>Cucumis</taxon>
    </lineage>
</organism>
<dbReference type="AlphaFoldDB" id="A0A5D3BRQ2"/>
<dbReference type="PANTHER" id="PTHR46250">
    <property type="entry name" value="MYB/SANT-LIKE DNA-BINDING DOMAIN PROTEIN-RELATED"/>
    <property type="match status" value="1"/>
</dbReference>
<comment type="caution">
    <text evidence="2">The sequence shown here is derived from an EMBL/GenBank/DDBJ whole genome shotgun (WGS) entry which is preliminary data.</text>
</comment>
<feature type="region of interest" description="Disordered" evidence="1">
    <location>
        <begin position="210"/>
        <end position="233"/>
    </location>
</feature>